<dbReference type="Proteomes" id="UP000001018">
    <property type="component" value="Chromosome"/>
</dbReference>
<organism evidence="1 2">
    <name type="scientific">Sulfolobus acidocaldarius (strain ATCC 33909 / DSM 639 / JCM 8929 / NBRC 15157 / NCIMB 11770)</name>
    <dbReference type="NCBI Taxonomy" id="330779"/>
    <lineage>
        <taxon>Archaea</taxon>
        <taxon>Thermoproteota</taxon>
        <taxon>Thermoprotei</taxon>
        <taxon>Sulfolobales</taxon>
        <taxon>Sulfolobaceae</taxon>
        <taxon>Sulfolobus</taxon>
    </lineage>
</organism>
<evidence type="ECO:0000313" key="1">
    <source>
        <dbReference type="EMBL" id="AAY80476.1"/>
    </source>
</evidence>
<protein>
    <submittedName>
        <fullName evidence="1">Uncharacterized protein</fullName>
    </submittedName>
</protein>
<evidence type="ECO:0000313" key="2">
    <source>
        <dbReference type="Proteomes" id="UP000001018"/>
    </source>
</evidence>
<proteinExistence type="predicted"/>
<dbReference type="KEGG" id="sai:Saci_1124"/>
<dbReference type="PATRIC" id="fig|330779.12.peg.1087"/>
<sequence length="119" mass="13792">MATRREMETCLIAIFMYCELDYVKVNISTYVYIKVKVKLSIDSEVLKKAKELAVERKVTLSEIFEKAVSELGNLSTVNKIMRELDLSPRLISFEEVTKSRITLNASDLVGEMRDELFRY</sequence>
<gene>
    <name evidence="1" type="ordered locus">Saci_1124</name>
</gene>
<reference evidence="1 2" key="1">
    <citation type="journal article" date="2005" name="J. Bacteriol.">
        <title>The genome of Sulfolobus acidocaldarius, a model organism of the Crenarchaeota.</title>
        <authorList>
            <person name="Chen L."/>
            <person name="Brugger K."/>
            <person name="Skovgaard M."/>
            <person name="Redder P."/>
            <person name="She Q."/>
            <person name="Torarinsson E."/>
            <person name="Greve B."/>
            <person name="Awayez M."/>
            <person name="Zibat A."/>
            <person name="Klenk H.-P."/>
            <person name="Garrett R.A."/>
        </authorList>
    </citation>
    <scope>NUCLEOTIDE SEQUENCE [LARGE SCALE GENOMIC DNA]</scope>
    <source>
        <strain evidence="2">ATCC 33909 / DSM 639 / JCM 8929 / NBRC 15157 / NCIMB 11770</strain>
    </source>
</reference>
<name>Q4J9Q4_SULAC</name>
<dbReference type="AlphaFoldDB" id="Q4J9Q4"/>
<keyword evidence="2" id="KW-1185">Reference proteome</keyword>
<dbReference type="eggNOG" id="arCOG08357">
    <property type="taxonomic scope" value="Archaea"/>
</dbReference>
<dbReference type="STRING" id="330779.Saci_1124"/>
<accession>Q4J9Q4</accession>
<dbReference type="EMBL" id="CP000077">
    <property type="protein sequence ID" value="AAY80476.1"/>
    <property type="molecule type" value="Genomic_DNA"/>
</dbReference>
<dbReference type="HOGENOM" id="CLU_2243968_0_0_2"/>